<evidence type="ECO:0000256" key="1">
    <source>
        <dbReference type="SAM" id="MobiDB-lite"/>
    </source>
</evidence>
<feature type="domain" description="F-box" evidence="2">
    <location>
        <begin position="225"/>
        <end position="271"/>
    </location>
</feature>
<evidence type="ECO:0000313" key="4">
    <source>
        <dbReference type="Proteomes" id="UP000314294"/>
    </source>
</evidence>
<dbReference type="Proteomes" id="UP000314294">
    <property type="component" value="Unassembled WGS sequence"/>
</dbReference>
<dbReference type="InterPro" id="IPR047118">
    <property type="entry name" value="Fbxo7"/>
</dbReference>
<dbReference type="PROSITE" id="PS50181">
    <property type="entry name" value="FBOX"/>
    <property type="match status" value="1"/>
</dbReference>
<accession>A0A4Z2EU06</accession>
<sequence>MKLRVRVQRQTLRVELLGAEPSLKELADHVRDALLPSQGLSRPAGGVSQPEGASASAPPPAPRWEPMLCCEAQDGHAPLSLELLLHSAETASPTDAIVVAGHLLMLETGFLPPSGELPSEMPAGWRTPAGVYRLQYSHPLCGSSRAVVLCVSMGPLLVINASLKLNGSVDAVRKLSVKPAAYVTDSWPGGGAAFRDLNRLSRVFKDQLAYPLIAAARDAMALPVAFGLSALPPELVLRLLRLLDASSLLRLASVCRTLAVSAADPSLWRHLYRRDFSGETAAARWSDNTITRRW</sequence>
<dbReference type="OrthoDB" id="101791at2759"/>
<keyword evidence="4" id="KW-1185">Reference proteome</keyword>
<dbReference type="SUPFAM" id="SSF81383">
    <property type="entry name" value="F-box domain"/>
    <property type="match status" value="1"/>
</dbReference>
<feature type="region of interest" description="Disordered" evidence="1">
    <location>
        <begin position="37"/>
        <end position="65"/>
    </location>
</feature>
<dbReference type="InterPro" id="IPR021625">
    <property type="entry name" value="PI31_Prot_N"/>
</dbReference>
<dbReference type="AlphaFoldDB" id="A0A4Z2EU06"/>
<dbReference type="PANTHER" id="PTHR15537">
    <property type="entry name" value="F-BOX ONLY PROTEIN 7"/>
    <property type="match status" value="1"/>
</dbReference>
<dbReference type="GO" id="GO:1903599">
    <property type="term" value="P:positive regulation of autophagy of mitochondrion"/>
    <property type="evidence" value="ECO:0007669"/>
    <property type="project" value="TreeGrafter"/>
</dbReference>
<dbReference type="Gene3D" id="1.20.1280.50">
    <property type="match status" value="1"/>
</dbReference>
<dbReference type="Pfam" id="PF12937">
    <property type="entry name" value="F-box-like"/>
    <property type="match status" value="1"/>
</dbReference>
<organism evidence="3 4">
    <name type="scientific">Liparis tanakae</name>
    <name type="common">Tanaka's snailfish</name>
    <dbReference type="NCBI Taxonomy" id="230148"/>
    <lineage>
        <taxon>Eukaryota</taxon>
        <taxon>Metazoa</taxon>
        <taxon>Chordata</taxon>
        <taxon>Craniata</taxon>
        <taxon>Vertebrata</taxon>
        <taxon>Euteleostomi</taxon>
        <taxon>Actinopterygii</taxon>
        <taxon>Neopterygii</taxon>
        <taxon>Teleostei</taxon>
        <taxon>Neoteleostei</taxon>
        <taxon>Acanthomorphata</taxon>
        <taxon>Eupercaria</taxon>
        <taxon>Perciformes</taxon>
        <taxon>Cottioidei</taxon>
        <taxon>Cottales</taxon>
        <taxon>Liparidae</taxon>
        <taxon>Liparis</taxon>
    </lineage>
</organism>
<dbReference type="PANTHER" id="PTHR15537:SF2">
    <property type="entry name" value="F-BOX ONLY PROTEIN 7"/>
    <property type="match status" value="1"/>
</dbReference>
<reference evidence="3 4" key="1">
    <citation type="submission" date="2019-03" db="EMBL/GenBank/DDBJ databases">
        <title>First draft genome of Liparis tanakae, snailfish: a comprehensive survey of snailfish specific genes.</title>
        <authorList>
            <person name="Kim W."/>
            <person name="Song I."/>
            <person name="Jeong J.-H."/>
            <person name="Kim D."/>
            <person name="Kim S."/>
            <person name="Ryu S."/>
            <person name="Song J.Y."/>
            <person name="Lee S.K."/>
        </authorList>
    </citation>
    <scope>NUCLEOTIDE SEQUENCE [LARGE SCALE GENOMIC DNA]</scope>
    <source>
        <tissue evidence="3">Muscle</tissue>
    </source>
</reference>
<proteinExistence type="predicted"/>
<dbReference type="Pfam" id="PF11566">
    <property type="entry name" value="PI31_Prot_N"/>
    <property type="match status" value="1"/>
</dbReference>
<comment type="caution">
    <text evidence="3">The sequence shown here is derived from an EMBL/GenBank/DDBJ whole genome shotgun (WGS) entry which is preliminary data.</text>
</comment>
<evidence type="ECO:0000259" key="2">
    <source>
        <dbReference type="PROSITE" id="PS50181"/>
    </source>
</evidence>
<gene>
    <name evidence="3" type="primary">Fbxo7</name>
    <name evidence="3" type="ORF">EYF80_058091</name>
</gene>
<dbReference type="SMART" id="SM00256">
    <property type="entry name" value="FBOX"/>
    <property type="match status" value="1"/>
</dbReference>
<name>A0A4Z2EU06_9TELE</name>
<dbReference type="InterPro" id="IPR036047">
    <property type="entry name" value="F-box-like_dom_sf"/>
</dbReference>
<dbReference type="GO" id="GO:0019901">
    <property type="term" value="F:protein kinase binding"/>
    <property type="evidence" value="ECO:0007669"/>
    <property type="project" value="InterPro"/>
</dbReference>
<dbReference type="EMBL" id="SRLO01003185">
    <property type="protein sequence ID" value="TNN31752.1"/>
    <property type="molecule type" value="Genomic_DNA"/>
</dbReference>
<protein>
    <submittedName>
        <fullName evidence="3">F-box only protein 7</fullName>
    </submittedName>
</protein>
<dbReference type="Gene3D" id="3.40.1000.30">
    <property type="match status" value="1"/>
</dbReference>
<dbReference type="InterPro" id="IPR001810">
    <property type="entry name" value="F-box_dom"/>
</dbReference>
<evidence type="ECO:0000313" key="3">
    <source>
        <dbReference type="EMBL" id="TNN31752.1"/>
    </source>
</evidence>